<proteinExistence type="predicted"/>
<evidence type="ECO:0000313" key="3">
    <source>
        <dbReference type="Proteomes" id="UP000663801"/>
    </source>
</evidence>
<evidence type="ECO:0000313" key="2">
    <source>
        <dbReference type="EMBL" id="MBM9475165.1"/>
    </source>
</evidence>
<accession>A0A938YLL9</accession>
<feature type="chain" id="PRO_5037697166" description="Fibronectin type-III domain-containing protein" evidence="1">
    <location>
        <begin position="31"/>
        <end position="1132"/>
    </location>
</feature>
<reference evidence="2" key="1">
    <citation type="submission" date="2021-01" db="EMBL/GenBank/DDBJ databases">
        <title>KCTC 19127 draft genome.</title>
        <authorList>
            <person name="An D."/>
        </authorList>
    </citation>
    <scope>NUCLEOTIDE SEQUENCE</scope>
    <source>
        <strain evidence="2">KCTC 19127</strain>
    </source>
</reference>
<dbReference type="EMBL" id="JAERWL010000002">
    <property type="protein sequence ID" value="MBM9475165.1"/>
    <property type="molecule type" value="Genomic_DNA"/>
</dbReference>
<sequence>MSNHRDRALRVPVAVVLCVLLMLCSVSASADWGTAGRGGGVAQTGTLAPPSALTVPRLTNMASLPVRWAPPARGPVPTGYFVERVGGGTTQPVCNSGPARPLAALSCADTGLRTGAVSYRVTAVYRSWTATAVSDPVQVALPAAVVFCQQPTSTIAGTPVSPGVELCLVTATGDPAEVAGIPVTIGLTGGAGQGVLNGTLTRTTDAQGAVTFDDLSVNRAADDYHLQATASGLTPATSSTFAVIPADGYHLVMTTAAQSGPAATGATLGPITVQRQDWLGNPVVLGAAASVALTSSTTGTARFAATSGGTAVTTVSIPANSSTATFYYGDTRAGSPVVSATAAGLASGSQAQRITAAAASKLAVTSLAVTGTATAAPTLGPLTVQRQDAFGNAVPTTAAITITLSSSSTGTTGFSTTAGGATIGTVTMPAGTSTVSFTYGDTRAGSPVVTAATTGLTSATQTQTIRAGTATRLAVTSAARTGGASSAANLGAITVQQQDVFGNAVVATAAVPVVPASNSAGTTRFAARASGTALTSTTIAVGASSTTLYYGDTRAGTPVLTFTSPGLTAVSQGATIVPATARKLVFLTPVITAAPTAAPSLGPLTVQRQDTFGNAVVATTALTVTLSSSATTTGQFAATPGGAVTTTVTIAAGASTTSFGYGDTRAGTPKITAASSGLTSATQTETITATATRLVVTTAARTATASSRTNLGAVTVQRQDAFGNAVLAPTGGTPVTLTSSTAGVPVFSTTSGGTVLTTVTIPAGSSAVSFYYGDTRVGTPTLTAAAAGLASATQVQTITPGTAAKLTLITPPTTGPAADTATLGPLTVQRQDTFGNAVPAPTGGLLLTLASSSSGARFAGLDGAALTTLALPEGASTASFRYGDTRAGSPVVSVVLSGLTTATQIQVVTPAPASRLVITTAAPTGTASAVASTGPISVQAQDAFGNAAPAPDGGLGVQLGSSTTGTATFSTTAGGPATNLVTIPAGAATVTFYAGDTRSGTATLAVTAAGLTGTSQTVTTVPAAATRLVYLTAPVTGRAATTATLGPLTVQRQDPFGNPVGGGAITVALTSSTTGTARFATAAGGSAVTAVTIASGASTATFYTGDTRVGTATLTASATGLTAAAQPLTSTG</sequence>
<keyword evidence="1" id="KW-0732">Signal</keyword>
<organism evidence="2 3">
    <name type="scientific">Nakamurella flavida</name>
    <dbReference type="NCBI Taxonomy" id="363630"/>
    <lineage>
        <taxon>Bacteria</taxon>
        <taxon>Bacillati</taxon>
        <taxon>Actinomycetota</taxon>
        <taxon>Actinomycetes</taxon>
        <taxon>Nakamurellales</taxon>
        <taxon>Nakamurellaceae</taxon>
        <taxon>Nakamurella</taxon>
    </lineage>
</organism>
<dbReference type="RefSeq" id="WP_205255309.1">
    <property type="nucleotide sequence ID" value="NZ_BAAAPV010000001.1"/>
</dbReference>
<feature type="signal peptide" evidence="1">
    <location>
        <begin position="1"/>
        <end position="30"/>
    </location>
</feature>
<protein>
    <recommendedName>
        <fullName evidence="4">Fibronectin type-III domain-containing protein</fullName>
    </recommendedName>
</protein>
<name>A0A938YLL9_9ACTN</name>
<dbReference type="AlphaFoldDB" id="A0A938YLL9"/>
<evidence type="ECO:0008006" key="4">
    <source>
        <dbReference type="Google" id="ProtNLM"/>
    </source>
</evidence>
<comment type="caution">
    <text evidence="2">The sequence shown here is derived from an EMBL/GenBank/DDBJ whole genome shotgun (WGS) entry which is preliminary data.</text>
</comment>
<gene>
    <name evidence="2" type="ORF">JL107_01780</name>
</gene>
<evidence type="ECO:0000256" key="1">
    <source>
        <dbReference type="SAM" id="SignalP"/>
    </source>
</evidence>
<keyword evidence="3" id="KW-1185">Reference proteome</keyword>
<dbReference type="Proteomes" id="UP000663801">
    <property type="component" value="Unassembled WGS sequence"/>
</dbReference>